<evidence type="ECO:0000256" key="5">
    <source>
        <dbReference type="ARBA" id="ARBA00022552"/>
    </source>
</evidence>
<keyword evidence="6 12" id="KW-0547">Nucleotide-binding</keyword>
<organism evidence="16 17">
    <name type="scientific">Nematocida displodere</name>
    <dbReference type="NCBI Taxonomy" id="1805483"/>
    <lineage>
        <taxon>Eukaryota</taxon>
        <taxon>Fungi</taxon>
        <taxon>Fungi incertae sedis</taxon>
        <taxon>Microsporidia</taxon>
        <taxon>Nematocida</taxon>
    </lineage>
</organism>
<keyword evidence="4" id="KW-0690">Ribosome biogenesis</keyword>
<feature type="region of interest" description="Disordered" evidence="13">
    <location>
        <begin position="459"/>
        <end position="483"/>
    </location>
</feature>
<dbReference type="PROSITE" id="PS00039">
    <property type="entry name" value="DEAD_ATP_HELICASE"/>
    <property type="match status" value="1"/>
</dbReference>
<keyword evidence="9 12" id="KW-0067">ATP-binding</keyword>
<dbReference type="CDD" id="cd18787">
    <property type="entry name" value="SF2_C_DEAD"/>
    <property type="match status" value="1"/>
</dbReference>
<dbReference type="SMART" id="SM00490">
    <property type="entry name" value="HELICc"/>
    <property type="match status" value="1"/>
</dbReference>
<dbReference type="InterPro" id="IPR000629">
    <property type="entry name" value="RNA-helicase_DEAD-box_CS"/>
</dbReference>
<gene>
    <name evidence="16" type="ORF">NEDG_00496</name>
</gene>
<dbReference type="Gene3D" id="3.40.50.300">
    <property type="entry name" value="P-loop containing nucleotide triphosphate hydrolases"/>
    <property type="match status" value="2"/>
</dbReference>
<dbReference type="OrthoDB" id="196131at2759"/>
<dbReference type="EMBL" id="LTDL01000014">
    <property type="protein sequence ID" value="OAG32021.1"/>
    <property type="molecule type" value="Genomic_DNA"/>
</dbReference>
<evidence type="ECO:0000256" key="1">
    <source>
        <dbReference type="ARBA" id="ARBA00004604"/>
    </source>
</evidence>
<keyword evidence="17" id="KW-1185">Reference proteome</keyword>
<dbReference type="Pfam" id="PF00271">
    <property type="entry name" value="Helicase_C"/>
    <property type="match status" value="1"/>
</dbReference>
<name>A0A177EKN7_9MICR</name>
<comment type="caution">
    <text evidence="16">The sequence shown here is derived from an EMBL/GenBank/DDBJ whole genome shotgun (WGS) entry which is preliminary data.</text>
</comment>
<evidence type="ECO:0000256" key="4">
    <source>
        <dbReference type="ARBA" id="ARBA00022517"/>
    </source>
</evidence>
<dbReference type="GO" id="GO:0005524">
    <property type="term" value="F:ATP binding"/>
    <property type="evidence" value="ECO:0007669"/>
    <property type="project" value="UniProtKB-KW"/>
</dbReference>
<dbReference type="STRING" id="1805483.A0A177EKN7"/>
<accession>A0A177EKN7</accession>
<dbReference type="GO" id="GO:0016787">
    <property type="term" value="F:hydrolase activity"/>
    <property type="evidence" value="ECO:0007669"/>
    <property type="project" value="UniProtKB-KW"/>
</dbReference>
<reference evidence="16 17" key="1">
    <citation type="submission" date="2016-02" db="EMBL/GenBank/DDBJ databases">
        <title>Discovery of a natural microsporidian pathogen with a broad tissue tropism in Caenorhabditis elegans.</title>
        <authorList>
            <person name="Luallen R.J."/>
            <person name="Reinke A.W."/>
            <person name="Tong L."/>
            <person name="Botts M.R."/>
            <person name="Felix M.-A."/>
            <person name="Troemel E.R."/>
        </authorList>
    </citation>
    <scope>NUCLEOTIDE SEQUENCE [LARGE SCALE GENOMIC DNA]</scope>
    <source>
        <strain evidence="16 17">JUm2807</strain>
    </source>
</reference>
<dbReference type="SUPFAM" id="SSF52540">
    <property type="entry name" value="P-loop containing nucleoside triphosphate hydrolases"/>
    <property type="match status" value="1"/>
</dbReference>
<proteinExistence type="inferred from homology"/>
<keyword evidence="5" id="KW-0698">rRNA processing</keyword>
<feature type="domain" description="Helicase C-terminal" evidence="15">
    <location>
        <begin position="318"/>
        <end position="461"/>
    </location>
</feature>
<dbReference type="InterPro" id="IPR011545">
    <property type="entry name" value="DEAD/DEAH_box_helicase_dom"/>
</dbReference>
<dbReference type="InterPro" id="IPR044742">
    <property type="entry name" value="DEAD/DEAH_RhlB"/>
</dbReference>
<sequence length="508" mass="56979">MSTHYVPSYMKEEQETEIKENGISIKAVGKIDSVKTFKGLMINPKILRNMEGKEIVDPTIVQKYVIPLALHGNDILTCAPTGMGKTVAFLVPAINALRGGNKGFGGKRHNPRVLILVPTRELAIQIHKECDALSQGMDITCALAYGGADNRRNQIATIKKGLDILIGTPGRLQDFLKDKHISFVDIEMLIFDEADRMLDMGFESQIKSLIHDFDKDKKRQTMMFSATFPRAVQRIAKDFFQQKPAEVHIGVGPKENITQEIINVSSSDCRPKQVKETKLLSLLEEYGYAATSTPIHTHASTFSAGPKLVWGKSKVETKPKQKTYEERPKIVIFVEKKLQCREISDFLHKKGIDCASIHGDKTQQEREEALGRFTQCDPPILIATSVAARGLDIPGIELVVNYTLPHELQEYIHRIGRTGRAGKGGRSVAFFGKEDMHHVPLLIDTLKKANQEVPSFLESMHQAQRTQPKTKTPKRKEGTGSFIKARDPAYITEQIKIEDNLEWDSEIQ</sequence>
<evidence type="ECO:0000256" key="6">
    <source>
        <dbReference type="ARBA" id="ARBA00022741"/>
    </source>
</evidence>
<evidence type="ECO:0000259" key="15">
    <source>
        <dbReference type="PROSITE" id="PS51194"/>
    </source>
</evidence>
<dbReference type="AlphaFoldDB" id="A0A177EKN7"/>
<dbReference type="VEuPathDB" id="MicrosporidiaDB:NEDG_00496"/>
<keyword evidence="7 12" id="KW-0378">Hydrolase</keyword>
<dbReference type="CDD" id="cd00268">
    <property type="entry name" value="DEADc"/>
    <property type="match status" value="1"/>
</dbReference>
<dbReference type="InterPro" id="IPR027417">
    <property type="entry name" value="P-loop_NTPase"/>
</dbReference>
<evidence type="ECO:0000256" key="13">
    <source>
        <dbReference type="SAM" id="MobiDB-lite"/>
    </source>
</evidence>
<dbReference type="GeneID" id="93646846"/>
<evidence type="ECO:0000256" key="10">
    <source>
        <dbReference type="ARBA" id="ARBA00023242"/>
    </source>
</evidence>
<evidence type="ECO:0000256" key="9">
    <source>
        <dbReference type="ARBA" id="ARBA00022840"/>
    </source>
</evidence>
<dbReference type="RefSeq" id="XP_067545622.1">
    <property type="nucleotide sequence ID" value="XM_067687914.1"/>
</dbReference>
<dbReference type="EC" id="3.6.4.13" evidence="3"/>
<evidence type="ECO:0000313" key="17">
    <source>
        <dbReference type="Proteomes" id="UP000185944"/>
    </source>
</evidence>
<dbReference type="GO" id="GO:0003724">
    <property type="term" value="F:RNA helicase activity"/>
    <property type="evidence" value="ECO:0007669"/>
    <property type="project" value="UniProtKB-EC"/>
</dbReference>
<dbReference type="PROSITE" id="PS51192">
    <property type="entry name" value="HELICASE_ATP_BIND_1"/>
    <property type="match status" value="1"/>
</dbReference>
<keyword evidence="10" id="KW-0539">Nucleus</keyword>
<comment type="subcellular location">
    <subcellularLocation>
        <location evidence="1">Nucleus</location>
        <location evidence="1">Nucleolus</location>
    </subcellularLocation>
</comment>
<comment type="function">
    <text evidence="11">ATP-dependent RNA helicase required for 60S ribosomal subunit synthesis. Involved in efficient pre-rRNA processing, predominantly at site A3, which is necessary for the normal formation of 25S and 5.8S rRNAs.</text>
</comment>
<comment type="similarity">
    <text evidence="2">Belongs to the DEAD box helicase family. DDX5/DBP2 subfamily.</text>
</comment>
<evidence type="ECO:0000256" key="3">
    <source>
        <dbReference type="ARBA" id="ARBA00012552"/>
    </source>
</evidence>
<evidence type="ECO:0000256" key="8">
    <source>
        <dbReference type="ARBA" id="ARBA00022806"/>
    </source>
</evidence>
<evidence type="ECO:0000256" key="12">
    <source>
        <dbReference type="RuleBase" id="RU000492"/>
    </source>
</evidence>
<evidence type="ECO:0000259" key="14">
    <source>
        <dbReference type="PROSITE" id="PS51192"/>
    </source>
</evidence>
<evidence type="ECO:0000313" key="16">
    <source>
        <dbReference type="EMBL" id="OAG32021.1"/>
    </source>
</evidence>
<keyword evidence="8 12" id="KW-0347">Helicase</keyword>
<evidence type="ECO:0000256" key="7">
    <source>
        <dbReference type="ARBA" id="ARBA00022801"/>
    </source>
</evidence>
<evidence type="ECO:0000256" key="11">
    <source>
        <dbReference type="ARBA" id="ARBA00037449"/>
    </source>
</evidence>
<dbReference type="InterPro" id="IPR014001">
    <property type="entry name" value="Helicase_ATP-bd"/>
</dbReference>
<feature type="domain" description="Helicase ATP-binding" evidence="14">
    <location>
        <begin position="66"/>
        <end position="246"/>
    </location>
</feature>
<dbReference type="InterPro" id="IPR001650">
    <property type="entry name" value="Helicase_C-like"/>
</dbReference>
<dbReference type="GO" id="GO:0003676">
    <property type="term" value="F:nucleic acid binding"/>
    <property type="evidence" value="ECO:0007669"/>
    <property type="project" value="InterPro"/>
</dbReference>
<protein>
    <recommendedName>
        <fullName evidence="3">RNA helicase</fullName>
        <ecNumber evidence="3">3.6.4.13</ecNumber>
    </recommendedName>
</protein>
<dbReference type="PANTHER" id="PTHR47958">
    <property type="entry name" value="ATP-DEPENDENT RNA HELICASE DBP3"/>
    <property type="match status" value="1"/>
</dbReference>
<dbReference type="Pfam" id="PF00270">
    <property type="entry name" value="DEAD"/>
    <property type="match status" value="1"/>
</dbReference>
<dbReference type="SMART" id="SM00487">
    <property type="entry name" value="DEXDc"/>
    <property type="match status" value="1"/>
</dbReference>
<evidence type="ECO:0000256" key="2">
    <source>
        <dbReference type="ARBA" id="ARBA00009334"/>
    </source>
</evidence>
<dbReference type="Proteomes" id="UP000185944">
    <property type="component" value="Unassembled WGS sequence"/>
</dbReference>
<dbReference type="PROSITE" id="PS51194">
    <property type="entry name" value="HELICASE_CTER"/>
    <property type="match status" value="1"/>
</dbReference>